<sequence length="322" mass="34029">MGLVKGGFLRLFQTFLYALEFCCAGIILGIYSYFLAVLADRDLPIATWKKAVEGISGAAVLYLIFAILLTCFLGGVSFFAFLAIVLDLCFMGAFIAIAVMTRHGAHSCSGNVNTPLGSGPSNSNAAGYGSNGFGFGSGENATYSPNLGLACRLNTAAFAVSIIGAFLFLITALMQIALVRHHRSEKKYGPSPANNYTSGSGRRRFWQRKPKTTDNTLEKDAELGVAGAGVGAAATHHTRQHDLRPSHDTAYTGSTVAAPNAGTGGHYKETNDVAEAAAAHHDNNAHHLPHGTHGGYYTQPQGAGVNPYGYDNTNTRTTASNF</sequence>
<reference evidence="1" key="1">
    <citation type="submission" date="2024-02" db="EMBL/GenBank/DDBJ databases">
        <title>Metagenome Assembled Genome of Zalaria obscura JY119.</title>
        <authorList>
            <person name="Vighnesh L."/>
            <person name="Jagadeeshwari U."/>
            <person name="Venkata Ramana C."/>
            <person name="Sasikala C."/>
        </authorList>
    </citation>
    <scope>NUCLEOTIDE SEQUENCE</scope>
    <source>
        <strain evidence="1">JY119</strain>
    </source>
</reference>
<accession>A0ACC3S688</accession>
<protein>
    <submittedName>
        <fullName evidence="1">Uncharacterized protein</fullName>
    </submittedName>
</protein>
<name>A0ACC3S688_9PEZI</name>
<gene>
    <name evidence="1" type="ORF">M8818_006604</name>
</gene>
<dbReference type="Proteomes" id="UP001320706">
    <property type="component" value="Unassembled WGS sequence"/>
</dbReference>
<evidence type="ECO:0000313" key="1">
    <source>
        <dbReference type="EMBL" id="KAK8198737.1"/>
    </source>
</evidence>
<keyword evidence="2" id="KW-1185">Reference proteome</keyword>
<dbReference type="EMBL" id="JAMKPW020000040">
    <property type="protein sequence ID" value="KAK8198737.1"/>
    <property type="molecule type" value="Genomic_DNA"/>
</dbReference>
<proteinExistence type="predicted"/>
<evidence type="ECO:0000313" key="2">
    <source>
        <dbReference type="Proteomes" id="UP001320706"/>
    </source>
</evidence>
<comment type="caution">
    <text evidence="1">The sequence shown here is derived from an EMBL/GenBank/DDBJ whole genome shotgun (WGS) entry which is preliminary data.</text>
</comment>
<organism evidence="1 2">
    <name type="scientific">Zalaria obscura</name>
    <dbReference type="NCBI Taxonomy" id="2024903"/>
    <lineage>
        <taxon>Eukaryota</taxon>
        <taxon>Fungi</taxon>
        <taxon>Dikarya</taxon>
        <taxon>Ascomycota</taxon>
        <taxon>Pezizomycotina</taxon>
        <taxon>Dothideomycetes</taxon>
        <taxon>Dothideomycetidae</taxon>
        <taxon>Dothideales</taxon>
        <taxon>Zalariaceae</taxon>
        <taxon>Zalaria</taxon>
    </lineage>
</organism>